<accession>A0A1X1V718</accession>
<evidence type="ECO:0000256" key="2">
    <source>
        <dbReference type="ARBA" id="ARBA00023015"/>
    </source>
</evidence>
<sequence>MSTQSETRGAADQGPPLRRGDRQRQAILQAVRELLEEKPFAELSVSTISDRAGVARSGFYFYFDSKYAVLAQILAEATHELEELTHYFAPRGPDESPAAFAKRMVGSAAEVFAHNDPIMAACNEARNTDAKIREILDGQIDTVIDQIVGVVNDEIAAGTAHPISDDVPALVRMLGATTVMMLSGDVTFLGAGRDVQRGLRVLEQLWLASLWGAQGGSR</sequence>
<proteinExistence type="predicted"/>
<dbReference type="InterPro" id="IPR036271">
    <property type="entry name" value="Tet_transcr_reg_TetR-rel_C_sf"/>
</dbReference>
<dbReference type="PRINTS" id="PR00455">
    <property type="entry name" value="HTHTETR"/>
</dbReference>
<dbReference type="EMBL" id="LQOW01000002">
    <property type="protein sequence ID" value="ORV64876.1"/>
    <property type="molecule type" value="Genomic_DNA"/>
</dbReference>
<protein>
    <submittedName>
        <fullName evidence="8">TetR family transcriptional regulator</fullName>
    </submittedName>
</protein>
<comment type="subunit">
    <text evidence="1">Homodimer.</text>
</comment>
<dbReference type="Gene3D" id="1.10.10.60">
    <property type="entry name" value="Homeodomain-like"/>
    <property type="match status" value="1"/>
</dbReference>
<name>A0A1X1V718_9MYCO</name>
<feature type="domain" description="HTH tetR-type" evidence="7">
    <location>
        <begin position="21"/>
        <end position="81"/>
    </location>
</feature>
<dbReference type="STRING" id="1260918.AWC06_04785"/>
<keyword evidence="3 5" id="KW-0238">DNA-binding</keyword>
<evidence type="ECO:0000313" key="8">
    <source>
        <dbReference type="EMBL" id="ORV64876.1"/>
    </source>
</evidence>
<dbReference type="SUPFAM" id="SSF46689">
    <property type="entry name" value="Homeodomain-like"/>
    <property type="match status" value="1"/>
</dbReference>
<evidence type="ECO:0000256" key="4">
    <source>
        <dbReference type="ARBA" id="ARBA00023163"/>
    </source>
</evidence>
<evidence type="ECO:0000313" key="9">
    <source>
        <dbReference type="Proteomes" id="UP000194000"/>
    </source>
</evidence>
<evidence type="ECO:0000256" key="6">
    <source>
        <dbReference type="SAM" id="MobiDB-lite"/>
    </source>
</evidence>
<dbReference type="FunFam" id="1.10.10.60:FF:000141">
    <property type="entry name" value="TetR family transcriptional regulator"/>
    <property type="match status" value="1"/>
</dbReference>
<dbReference type="SUPFAM" id="SSF48498">
    <property type="entry name" value="Tetracyclin repressor-like, C-terminal domain"/>
    <property type="match status" value="1"/>
</dbReference>
<dbReference type="InterPro" id="IPR001647">
    <property type="entry name" value="HTH_TetR"/>
</dbReference>
<dbReference type="InterPro" id="IPR009057">
    <property type="entry name" value="Homeodomain-like_sf"/>
</dbReference>
<dbReference type="Pfam" id="PF00440">
    <property type="entry name" value="TetR_N"/>
    <property type="match status" value="1"/>
</dbReference>
<dbReference type="PANTHER" id="PTHR30055">
    <property type="entry name" value="HTH-TYPE TRANSCRIPTIONAL REGULATOR RUTR"/>
    <property type="match status" value="1"/>
</dbReference>
<dbReference type="GO" id="GO:0003700">
    <property type="term" value="F:DNA-binding transcription factor activity"/>
    <property type="evidence" value="ECO:0007669"/>
    <property type="project" value="TreeGrafter"/>
</dbReference>
<dbReference type="InterPro" id="IPR050109">
    <property type="entry name" value="HTH-type_TetR-like_transc_reg"/>
</dbReference>
<dbReference type="PANTHER" id="PTHR30055:SF184">
    <property type="entry name" value="HTH-TYPE TRANSCRIPTIONAL REGULATOR ETHR"/>
    <property type="match status" value="1"/>
</dbReference>
<evidence type="ECO:0000259" key="7">
    <source>
        <dbReference type="PROSITE" id="PS50977"/>
    </source>
</evidence>
<feature type="region of interest" description="Disordered" evidence="6">
    <location>
        <begin position="1"/>
        <end position="22"/>
    </location>
</feature>
<dbReference type="RefSeq" id="WP_227371019.1">
    <property type="nucleotide sequence ID" value="NZ_JACKVI010000014.1"/>
</dbReference>
<comment type="caution">
    <text evidence="8">The sequence shown here is derived from an EMBL/GenBank/DDBJ whole genome shotgun (WGS) entry which is preliminary data.</text>
</comment>
<reference evidence="8 9" key="1">
    <citation type="submission" date="2016-01" db="EMBL/GenBank/DDBJ databases">
        <title>The new phylogeny of the genus Mycobacterium.</title>
        <authorList>
            <person name="Tarcisio F."/>
            <person name="Conor M."/>
            <person name="Antonella G."/>
            <person name="Elisabetta G."/>
            <person name="Giulia F.S."/>
            <person name="Sara T."/>
            <person name="Anna F."/>
            <person name="Clotilde B."/>
            <person name="Roberto B."/>
            <person name="Veronica D.S."/>
            <person name="Fabio R."/>
            <person name="Monica P."/>
            <person name="Olivier J."/>
            <person name="Enrico T."/>
            <person name="Nicola S."/>
        </authorList>
    </citation>
    <scope>NUCLEOTIDE SEQUENCE [LARGE SCALE GENOMIC DNA]</scope>
    <source>
        <strain evidence="8 9">DSM 45731</strain>
    </source>
</reference>
<evidence type="ECO:0000256" key="3">
    <source>
        <dbReference type="ARBA" id="ARBA00023125"/>
    </source>
</evidence>
<keyword evidence="4" id="KW-0804">Transcription</keyword>
<keyword evidence="2" id="KW-0805">Transcription regulation</keyword>
<dbReference type="Proteomes" id="UP000194000">
    <property type="component" value="Unassembled WGS sequence"/>
</dbReference>
<dbReference type="PROSITE" id="PS50977">
    <property type="entry name" value="HTH_TETR_2"/>
    <property type="match status" value="1"/>
</dbReference>
<dbReference type="GO" id="GO:0000976">
    <property type="term" value="F:transcription cis-regulatory region binding"/>
    <property type="evidence" value="ECO:0007669"/>
    <property type="project" value="TreeGrafter"/>
</dbReference>
<evidence type="ECO:0000256" key="1">
    <source>
        <dbReference type="ARBA" id="ARBA00011738"/>
    </source>
</evidence>
<gene>
    <name evidence="8" type="ORF">AWC06_04785</name>
</gene>
<organism evidence="8 9">
    <name type="scientific">Mycobacterium fragae</name>
    <dbReference type="NCBI Taxonomy" id="1260918"/>
    <lineage>
        <taxon>Bacteria</taxon>
        <taxon>Bacillati</taxon>
        <taxon>Actinomycetota</taxon>
        <taxon>Actinomycetes</taxon>
        <taxon>Mycobacteriales</taxon>
        <taxon>Mycobacteriaceae</taxon>
        <taxon>Mycobacterium</taxon>
    </lineage>
</organism>
<dbReference type="Gene3D" id="1.10.357.10">
    <property type="entry name" value="Tetracycline Repressor, domain 2"/>
    <property type="match status" value="1"/>
</dbReference>
<dbReference type="GO" id="GO:0045892">
    <property type="term" value="P:negative regulation of DNA-templated transcription"/>
    <property type="evidence" value="ECO:0007669"/>
    <property type="project" value="UniProtKB-ARBA"/>
</dbReference>
<keyword evidence="9" id="KW-1185">Reference proteome</keyword>
<dbReference type="AlphaFoldDB" id="A0A1X1V718"/>
<feature type="DNA-binding region" description="H-T-H motif" evidence="5">
    <location>
        <begin position="44"/>
        <end position="63"/>
    </location>
</feature>
<evidence type="ECO:0000256" key="5">
    <source>
        <dbReference type="PROSITE-ProRule" id="PRU00335"/>
    </source>
</evidence>